<dbReference type="EMBL" id="JAAMPC010000006">
    <property type="protein sequence ID" value="KAG2308569.1"/>
    <property type="molecule type" value="Genomic_DNA"/>
</dbReference>
<evidence type="ECO:0000313" key="1">
    <source>
        <dbReference type="EMBL" id="KAG2308569.1"/>
    </source>
</evidence>
<gene>
    <name evidence="1" type="ORF">Bca52824_028317</name>
</gene>
<proteinExistence type="predicted"/>
<dbReference type="AlphaFoldDB" id="A0A8X7VCD9"/>
<keyword evidence="2" id="KW-1185">Reference proteome</keyword>
<evidence type="ECO:0000313" key="2">
    <source>
        <dbReference type="Proteomes" id="UP000886595"/>
    </source>
</evidence>
<name>A0A8X7VCD9_BRACI</name>
<organism evidence="1 2">
    <name type="scientific">Brassica carinata</name>
    <name type="common">Ethiopian mustard</name>
    <name type="synonym">Abyssinian cabbage</name>
    <dbReference type="NCBI Taxonomy" id="52824"/>
    <lineage>
        <taxon>Eukaryota</taxon>
        <taxon>Viridiplantae</taxon>
        <taxon>Streptophyta</taxon>
        <taxon>Embryophyta</taxon>
        <taxon>Tracheophyta</taxon>
        <taxon>Spermatophyta</taxon>
        <taxon>Magnoliopsida</taxon>
        <taxon>eudicotyledons</taxon>
        <taxon>Gunneridae</taxon>
        <taxon>Pentapetalae</taxon>
        <taxon>rosids</taxon>
        <taxon>malvids</taxon>
        <taxon>Brassicales</taxon>
        <taxon>Brassicaceae</taxon>
        <taxon>Brassiceae</taxon>
        <taxon>Brassica</taxon>
    </lineage>
</organism>
<dbReference type="OrthoDB" id="758624at2759"/>
<protein>
    <submittedName>
        <fullName evidence="1">Uncharacterized protein</fullName>
    </submittedName>
</protein>
<accession>A0A8X7VCD9</accession>
<reference evidence="1 2" key="1">
    <citation type="submission" date="2020-02" db="EMBL/GenBank/DDBJ databases">
        <authorList>
            <person name="Ma Q."/>
            <person name="Huang Y."/>
            <person name="Song X."/>
            <person name="Pei D."/>
        </authorList>
    </citation>
    <scope>NUCLEOTIDE SEQUENCE [LARGE SCALE GENOMIC DNA]</scope>
    <source>
        <strain evidence="1">Sxm20200214</strain>
        <tissue evidence="1">Leaf</tissue>
    </source>
</reference>
<dbReference type="Proteomes" id="UP000886595">
    <property type="component" value="Unassembled WGS sequence"/>
</dbReference>
<sequence>MEGSLAESLLKLRRVAKGESNGDVSEKLLRNYSVSARKSCDGMFHGASVVSGFEGRRSSCDGLFHGSITGGAETGRRSLCEDKQNHLLQRDDKLGASYSPDSPRNV</sequence>
<comment type="caution">
    <text evidence="1">The sequence shown here is derived from an EMBL/GenBank/DDBJ whole genome shotgun (WGS) entry which is preliminary data.</text>
</comment>